<dbReference type="FunFam" id="3.40.190.10:FF:000107">
    <property type="entry name" value="Phosphate ABC transporter, phosphate-binding protein"/>
    <property type="match status" value="1"/>
</dbReference>
<dbReference type="SUPFAM" id="SSF53850">
    <property type="entry name" value="Periplasmic binding protein-like II"/>
    <property type="match status" value="1"/>
</dbReference>
<dbReference type="PANTHER" id="PTHR30570:SF4">
    <property type="entry name" value="PHOSPHATE-BINDING PROTEIN PSTS 1"/>
    <property type="match status" value="1"/>
</dbReference>
<dbReference type="InterPro" id="IPR024370">
    <property type="entry name" value="PBP_domain"/>
</dbReference>
<evidence type="ECO:0000256" key="1">
    <source>
        <dbReference type="ARBA" id="ARBA00002841"/>
    </source>
</evidence>
<evidence type="ECO:0000256" key="5">
    <source>
        <dbReference type="ARBA" id="ARBA00022448"/>
    </source>
</evidence>
<keyword evidence="10 12" id="KW-0564">Palmitate</keyword>
<name>A0A2K9HN17_9LACO</name>
<comment type="subunit">
    <text evidence="4 12">The complex is composed of two ATP-binding proteins (PstB), two transmembrane proteins (PstC and PstA) and a solute-binding protein (PstS).</text>
</comment>
<dbReference type="Pfam" id="PF12849">
    <property type="entry name" value="PBP_like_2"/>
    <property type="match status" value="1"/>
</dbReference>
<dbReference type="InterPro" id="IPR011862">
    <property type="entry name" value="Phos-bd"/>
</dbReference>
<feature type="chain" id="PRO_5039762390" description="Phosphate-binding protein" evidence="12">
    <location>
        <begin position="29"/>
        <end position="302"/>
    </location>
</feature>
<evidence type="ECO:0000313" key="15">
    <source>
        <dbReference type="Proteomes" id="UP000234653"/>
    </source>
</evidence>
<dbReference type="KEGG" id="lali:LA20249_10855"/>
<dbReference type="GO" id="GO:0042301">
    <property type="term" value="F:phosphate ion binding"/>
    <property type="evidence" value="ECO:0007669"/>
    <property type="project" value="UniProtKB-UniRule"/>
</dbReference>
<dbReference type="GO" id="GO:0006817">
    <property type="term" value="P:phosphate ion transport"/>
    <property type="evidence" value="ECO:0007669"/>
    <property type="project" value="UniProtKB-UniRule"/>
</dbReference>
<evidence type="ECO:0000256" key="8">
    <source>
        <dbReference type="ARBA" id="ARBA00022729"/>
    </source>
</evidence>
<evidence type="ECO:0000313" key="14">
    <source>
        <dbReference type="EMBL" id="AUI72655.1"/>
    </source>
</evidence>
<reference evidence="14 15" key="1">
    <citation type="submission" date="2016-12" db="EMBL/GenBank/DDBJ databases">
        <title>The whole genome sequencing and assembly of Lactobacillus alimentarius DSM 20249T strain.</title>
        <authorList>
            <person name="Lee Y.-J."/>
            <person name="Yi H."/>
            <person name="Bahn Y.-S."/>
            <person name="Kim J.F."/>
            <person name="Lee D.-W."/>
        </authorList>
    </citation>
    <scope>NUCLEOTIDE SEQUENCE [LARGE SCALE GENOMIC DNA]</scope>
    <source>
        <strain evidence="14 15">DSM 20249</strain>
    </source>
</reference>
<dbReference type="NCBIfam" id="TIGR02136">
    <property type="entry name" value="ptsS_2"/>
    <property type="match status" value="1"/>
</dbReference>
<evidence type="ECO:0000256" key="9">
    <source>
        <dbReference type="ARBA" id="ARBA00023136"/>
    </source>
</evidence>
<protein>
    <recommendedName>
        <fullName evidence="12">Phosphate-binding protein</fullName>
    </recommendedName>
</protein>
<comment type="function">
    <text evidence="12">Involved in the system for phosphate transport across the cytoplasmic membrane.</text>
</comment>
<keyword evidence="8 12" id="KW-0732">Signal</keyword>
<accession>A0A2K9HN17</accession>
<dbReference type="PROSITE" id="PS51257">
    <property type="entry name" value="PROKAR_LIPOPROTEIN"/>
    <property type="match status" value="1"/>
</dbReference>
<evidence type="ECO:0000256" key="12">
    <source>
        <dbReference type="RuleBase" id="RU367119"/>
    </source>
</evidence>
<dbReference type="STRING" id="1423720.FC67_GL001153"/>
<evidence type="ECO:0000256" key="2">
    <source>
        <dbReference type="ARBA" id="ARBA00004193"/>
    </source>
</evidence>
<evidence type="ECO:0000256" key="7">
    <source>
        <dbReference type="ARBA" id="ARBA00022592"/>
    </source>
</evidence>
<dbReference type="AlphaFoldDB" id="A0A2K9HN17"/>
<keyword evidence="7 12" id="KW-0592">Phosphate transport</keyword>
<dbReference type="RefSeq" id="WP_057739127.1">
    <property type="nucleotide sequence ID" value="NZ_AZDQ01000036.1"/>
</dbReference>
<evidence type="ECO:0000256" key="6">
    <source>
        <dbReference type="ARBA" id="ARBA00022475"/>
    </source>
</evidence>
<comment type="similarity">
    <text evidence="3 12">Belongs to the PstS family.</text>
</comment>
<keyword evidence="6 12" id="KW-1003">Cell membrane</keyword>
<comment type="subcellular location">
    <subcellularLocation>
        <location evidence="2 12">Cell membrane</location>
        <topology evidence="2 12">Lipid-anchor</topology>
    </subcellularLocation>
</comment>
<dbReference type="OrthoDB" id="9790048at2"/>
<dbReference type="EMBL" id="CP018867">
    <property type="protein sequence ID" value="AUI72655.1"/>
    <property type="molecule type" value="Genomic_DNA"/>
</dbReference>
<evidence type="ECO:0000256" key="10">
    <source>
        <dbReference type="ARBA" id="ARBA00023139"/>
    </source>
</evidence>
<feature type="signal peptide" evidence="12">
    <location>
        <begin position="1"/>
        <end position="28"/>
    </location>
</feature>
<proteinExistence type="inferred from homology"/>
<sequence length="302" mass="32276">MKKKTIISLVMGLAALMLVLTGCGNSSSKESSAASKGNNNSETSGKITAVGSTALQPLVEKAATNFQKKNSKVNITVQGGGSGTGLSQVQDKSVTIGNSDIFAEEKQGVDAKKLTDHKVAVVGMAPVVNKDTNVKNLTMDQVKKIFTGKITNWKEVGGKDEKITVVNRAKGSGTRATFEAAVLKGAEAVKSQEQDSNGTVQKIVESTPGAVSYLAFSYINDKIQPISIDNIKPTDNNVENNKWKIWSYEHMYTNGTAKGAAAKFLNYMNSDDVQKSLVKDMGYISIHNMKVQKDSKGTVSSK</sequence>
<keyword evidence="5 12" id="KW-0813">Transport</keyword>
<keyword evidence="15" id="KW-1185">Reference proteome</keyword>
<keyword evidence="9" id="KW-0472">Membrane</keyword>
<evidence type="ECO:0000259" key="13">
    <source>
        <dbReference type="Pfam" id="PF12849"/>
    </source>
</evidence>
<comment type="function">
    <text evidence="1">Part of the ABC transporter complex PstSACB involved in phosphate import.</text>
</comment>
<keyword evidence="11 12" id="KW-0449">Lipoprotein</keyword>
<evidence type="ECO:0000256" key="3">
    <source>
        <dbReference type="ARBA" id="ARBA00008725"/>
    </source>
</evidence>
<dbReference type="InterPro" id="IPR050811">
    <property type="entry name" value="Phosphate_ABC_transporter"/>
</dbReference>
<organism evidence="14 15">
    <name type="scientific">Companilactobacillus alimentarius DSM 20249</name>
    <dbReference type="NCBI Taxonomy" id="1423720"/>
    <lineage>
        <taxon>Bacteria</taxon>
        <taxon>Bacillati</taxon>
        <taxon>Bacillota</taxon>
        <taxon>Bacilli</taxon>
        <taxon>Lactobacillales</taxon>
        <taxon>Lactobacillaceae</taxon>
        <taxon>Companilactobacillus</taxon>
    </lineage>
</organism>
<dbReference type="Gene3D" id="3.40.190.10">
    <property type="entry name" value="Periplasmic binding protein-like II"/>
    <property type="match status" value="2"/>
</dbReference>
<gene>
    <name evidence="14" type="ORF">LA20249_10855</name>
</gene>
<dbReference type="GO" id="GO:0005886">
    <property type="term" value="C:plasma membrane"/>
    <property type="evidence" value="ECO:0007669"/>
    <property type="project" value="UniProtKB-SubCell"/>
</dbReference>
<dbReference type="Proteomes" id="UP000234653">
    <property type="component" value="Chromosome"/>
</dbReference>
<evidence type="ECO:0000256" key="11">
    <source>
        <dbReference type="ARBA" id="ARBA00023288"/>
    </source>
</evidence>
<evidence type="ECO:0000256" key="4">
    <source>
        <dbReference type="ARBA" id="ARBA00011529"/>
    </source>
</evidence>
<dbReference type="PANTHER" id="PTHR30570">
    <property type="entry name" value="PERIPLASMIC PHOSPHATE BINDING COMPONENT OF PHOSPHATE ABC TRANSPORTER"/>
    <property type="match status" value="1"/>
</dbReference>
<feature type="domain" description="PBP" evidence="13">
    <location>
        <begin position="41"/>
        <end position="271"/>
    </location>
</feature>
<dbReference type="CDD" id="cd13653">
    <property type="entry name" value="PBP2_phosphate_like_1"/>
    <property type="match status" value="1"/>
</dbReference>